<dbReference type="Gene3D" id="1.10.10.60">
    <property type="entry name" value="Homeodomain-like"/>
    <property type="match status" value="1"/>
</dbReference>
<evidence type="ECO:0000256" key="2">
    <source>
        <dbReference type="ARBA" id="ARBA00023125"/>
    </source>
</evidence>
<keyword evidence="6" id="KW-1185">Reference proteome</keyword>
<evidence type="ECO:0000313" key="6">
    <source>
        <dbReference type="Proteomes" id="UP000552864"/>
    </source>
</evidence>
<comment type="caution">
    <text evidence="5">The sequence shown here is derived from an EMBL/GenBank/DDBJ whole genome shotgun (WGS) entry which is preliminary data.</text>
</comment>
<evidence type="ECO:0000256" key="3">
    <source>
        <dbReference type="ARBA" id="ARBA00023163"/>
    </source>
</evidence>
<protein>
    <submittedName>
        <fullName evidence="5">Substrate-binding domain-containing protein</fullName>
    </submittedName>
</protein>
<evidence type="ECO:0000256" key="1">
    <source>
        <dbReference type="ARBA" id="ARBA00023015"/>
    </source>
</evidence>
<keyword evidence="2" id="KW-0238">DNA-binding</keyword>
<dbReference type="Pfam" id="PF13377">
    <property type="entry name" value="Peripla_BP_3"/>
    <property type="match status" value="1"/>
</dbReference>
<gene>
    <name evidence="5" type="ORF">HGH91_30355</name>
</gene>
<dbReference type="InterPro" id="IPR028082">
    <property type="entry name" value="Peripla_BP_I"/>
</dbReference>
<dbReference type="InterPro" id="IPR018060">
    <property type="entry name" value="HTH_AraC"/>
</dbReference>
<dbReference type="PROSITE" id="PS01124">
    <property type="entry name" value="HTH_ARAC_FAMILY_2"/>
    <property type="match status" value="1"/>
</dbReference>
<feature type="domain" description="HTH araC/xylS-type" evidence="4">
    <location>
        <begin position="283"/>
        <end position="382"/>
    </location>
</feature>
<dbReference type="SUPFAM" id="SSF46689">
    <property type="entry name" value="Homeodomain-like"/>
    <property type="match status" value="1"/>
</dbReference>
<keyword evidence="3" id="KW-0804">Transcription</keyword>
<dbReference type="SUPFAM" id="SSF53822">
    <property type="entry name" value="Periplasmic binding protein-like I"/>
    <property type="match status" value="1"/>
</dbReference>
<name>A0A847SRF9_9BACT</name>
<dbReference type="Pfam" id="PF12833">
    <property type="entry name" value="HTH_18"/>
    <property type="match status" value="1"/>
</dbReference>
<keyword evidence="1" id="KW-0805">Transcription regulation</keyword>
<dbReference type="PANTHER" id="PTHR30146:SF24">
    <property type="entry name" value="XYLOSE OPERON REGULATORY PROTEIN"/>
    <property type="match status" value="1"/>
</dbReference>
<dbReference type="EMBL" id="JABAHZ010000014">
    <property type="protein sequence ID" value="NLR82954.1"/>
    <property type="molecule type" value="Genomic_DNA"/>
</dbReference>
<dbReference type="Proteomes" id="UP000552864">
    <property type="component" value="Unassembled WGS sequence"/>
</dbReference>
<dbReference type="GO" id="GO:0000976">
    <property type="term" value="F:transcription cis-regulatory region binding"/>
    <property type="evidence" value="ECO:0007669"/>
    <property type="project" value="TreeGrafter"/>
</dbReference>
<dbReference type="AlphaFoldDB" id="A0A847SRF9"/>
<evidence type="ECO:0000259" key="4">
    <source>
        <dbReference type="PROSITE" id="PS01124"/>
    </source>
</evidence>
<dbReference type="Gene3D" id="3.40.50.2300">
    <property type="match status" value="2"/>
</dbReference>
<dbReference type="PANTHER" id="PTHR30146">
    <property type="entry name" value="LACI-RELATED TRANSCRIPTIONAL REPRESSOR"/>
    <property type="match status" value="1"/>
</dbReference>
<organism evidence="5 6">
    <name type="scientific">Chitinophaga eiseniae</name>
    <dbReference type="NCBI Taxonomy" id="634771"/>
    <lineage>
        <taxon>Bacteria</taxon>
        <taxon>Pseudomonadati</taxon>
        <taxon>Bacteroidota</taxon>
        <taxon>Chitinophagia</taxon>
        <taxon>Chitinophagales</taxon>
        <taxon>Chitinophagaceae</taxon>
        <taxon>Chitinophaga</taxon>
    </lineage>
</organism>
<reference evidence="5 6" key="1">
    <citation type="submission" date="2020-04" db="EMBL/GenBank/DDBJ databases">
        <authorList>
            <person name="Yin C."/>
        </authorList>
    </citation>
    <scope>NUCLEOTIDE SEQUENCE [LARGE SCALE GENOMIC DNA]</scope>
    <source>
        <strain evidence="5 6">Ak56</strain>
    </source>
</reference>
<sequence length="384" mass="44155">MNNKQKVAVLLDVSRAYDRDILTGISDFNKIHDKFIFFFFSPQFIHAGHQHHLIERVKAWKPDGIITREIEGLDSLFRWKIPLIILPHTRPYEEQVNVWGDNYAVGDMAARYFIPKGYRNFAFLGFKDFKWSQEREVAYVKCVENAGYDVHSFYFDNTHLLWEDLPGKLAKWLSKLPRPCAVFSVTDELSTRLLEAAKTLGVRVPDDLSILGADNDELICELSSPTLSSINHSARQAGTQAAMALNRWIEYKERPADIIAAKPAGIMARSSTNAMAVDDEQVRTALHYISNAAPVKDITVGDVVRTTTLSRRALEKKFQLLLQSSILEEIKKVRVERIKYLLEHSTFTVQQIACEMNFRNLDNITRYFREYAGVTPRMYKQQCK</sequence>
<proteinExistence type="predicted"/>
<dbReference type="InterPro" id="IPR046335">
    <property type="entry name" value="LacI/GalR-like_sensor"/>
</dbReference>
<dbReference type="GO" id="GO:0003700">
    <property type="term" value="F:DNA-binding transcription factor activity"/>
    <property type="evidence" value="ECO:0007669"/>
    <property type="project" value="InterPro"/>
</dbReference>
<accession>A0A847SRF9</accession>
<dbReference type="InterPro" id="IPR009057">
    <property type="entry name" value="Homeodomain-like_sf"/>
</dbReference>
<dbReference type="SMART" id="SM00342">
    <property type="entry name" value="HTH_ARAC"/>
    <property type="match status" value="1"/>
</dbReference>
<dbReference type="CDD" id="cd01543">
    <property type="entry name" value="PBP1_XylR"/>
    <property type="match status" value="1"/>
</dbReference>
<evidence type="ECO:0000313" key="5">
    <source>
        <dbReference type="EMBL" id="NLR82954.1"/>
    </source>
</evidence>